<dbReference type="PANTHER" id="PTHR42776">
    <property type="entry name" value="SERINE PEPTIDASE S9 FAMILY MEMBER"/>
    <property type="match status" value="1"/>
</dbReference>
<evidence type="ECO:0000259" key="3">
    <source>
        <dbReference type="Pfam" id="PF00326"/>
    </source>
</evidence>
<feature type="signal peptide" evidence="2">
    <location>
        <begin position="1"/>
        <end position="23"/>
    </location>
</feature>
<name>A0ABS2CTB4_9FLAO</name>
<dbReference type="Pfam" id="PF00326">
    <property type="entry name" value="Peptidase_S9"/>
    <property type="match status" value="1"/>
</dbReference>
<dbReference type="SUPFAM" id="SSF82171">
    <property type="entry name" value="DPP6 N-terminal domain-like"/>
    <property type="match status" value="1"/>
</dbReference>
<keyword evidence="1" id="KW-0378">Hydrolase</keyword>
<dbReference type="InterPro" id="IPR001375">
    <property type="entry name" value="Peptidase_S9_cat"/>
</dbReference>
<sequence>MKVIKILIAVFLYCTIVSCPALGQVTSKKQLTRDAYHLWSKVELKSTSKKGDWVSYTLSYESGNDTLIVQNKSATKTYAFAKGTDGKFANDTHFICMLPEKELIVVDLKLGKRTAYGRVKQANFSNDGMSLIILNDANQLRIEYLKSKRIEQVENVSDYYMNATATAMVYTVEENIASLYYCVLDENQRKAEEVMHSNESTFQNIVWQDKGEVFAFVKTYKNKTDNRNDKNLYVYSVTDKVVFELDVNSIPERNELTQLMALKKSTLVISDDAQCVFFYTTEAIANPIEKPVVQLWNGNDSWTYSQIMNEIYQKPLRCFVWWLKKGIVKAITQNASTKVMLTGDEQYAITYDVKGYDPQFTFYSKTNFYATELLTGTTRKIIENQIAISDEVSPSYGGKYIVYRSQNDWKLYDLAKDIHKPLTNNITESLYDSNNDRAGEKPMYDIAGWTANDEAIILYDEYDVWMIDIATMQSKRLTKGREKNIVFRLTHALGELKKNSNLDATIYPLIDLEKGFCLKATDKWNKKSGYYFWQVKEQSLLFRDKAITELVYTPYSQTVYVKMEDYANPPQIIAIDKKSKKSISIFKSNPQHKQFDWGSSRLITYTNSKGVRLQGALFYPANYDATKKYPMLVYIYEKLSNQLHHFVQPSVYTGGGINSSVLNAKGYFVLYPDISYEIDQVGESAKDCVESATKAVIDMGVVQPDKIGLMGHSFGGYEVNYIATQSILFATVISGAGVADLLSSYLSIGWNNGRPEIWRYEQDQWRMSTSLYEGMSNYLKNSPIMFANKVQVPMLIWTGEQDKQVHYSQSIAFYNALRRLGKKQVLLIYPENRHRLTTLKSQMDFSNRYEQWLDTYLKDLPPPEWIVNGTK</sequence>
<dbReference type="Gene3D" id="3.40.50.1820">
    <property type="entry name" value="alpha/beta hydrolase"/>
    <property type="match status" value="1"/>
</dbReference>
<dbReference type="EMBL" id="JACSOD020000403">
    <property type="protein sequence ID" value="MBM6498217.1"/>
    <property type="molecule type" value="Genomic_DNA"/>
</dbReference>
<feature type="domain" description="Peptidase S9 prolyl oligopeptidase catalytic" evidence="3">
    <location>
        <begin position="684"/>
        <end position="858"/>
    </location>
</feature>
<keyword evidence="5" id="KW-1185">Reference proteome</keyword>
<evidence type="ECO:0000313" key="5">
    <source>
        <dbReference type="Proteomes" id="UP000759529"/>
    </source>
</evidence>
<keyword evidence="2" id="KW-0732">Signal</keyword>
<dbReference type="SUPFAM" id="SSF53474">
    <property type="entry name" value="alpha/beta-Hydrolases"/>
    <property type="match status" value="1"/>
</dbReference>
<protein>
    <submittedName>
        <fullName evidence="4">S9 family peptidase</fullName>
    </submittedName>
</protein>
<reference evidence="4 5" key="1">
    <citation type="submission" date="2021-02" db="EMBL/GenBank/DDBJ databases">
        <authorList>
            <person name="Jung H.S."/>
            <person name="Chun B.H."/>
            <person name="Jeon C.O."/>
        </authorList>
    </citation>
    <scope>NUCLEOTIDE SEQUENCE [LARGE SCALE GENOMIC DNA]</scope>
    <source>
        <strain evidence="4 5">LMG 25203</strain>
    </source>
</reference>
<dbReference type="InterPro" id="IPR029058">
    <property type="entry name" value="AB_hydrolase_fold"/>
</dbReference>
<accession>A0ABS2CTB4</accession>
<dbReference type="PANTHER" id="PTHR42776:SF4">
    <property type="entry name" value="ACYLAMINO-ACID-RELEASING ENZYME"/>
    <property type="match status" value="1"/>
</dbReference>
<gene>
    <name evidence="4" type="ORF">H9X54_002745</name>
</gene>
<evidence type="ECO:0000313" key="4">
    <source>
        <dbReference type="EMBL" id="MBM6498217.1"/>
    </source>
</evidence>
<evidence type="ECO:0000256" key="1">
    <source>
        <dbReference type="ARBA" id="ARBA00022801"/>
    </source>
</evidence>
<dbReference type="RefSeq" id="WP_187658538.1">
    <property type="nucleotide sequence ID" value="NZ_JACSOD020000403.1"/>
</dbReference>
<feature type="chain" id="PRO_5046386255" evidence="2">
    <location>
        <begin position="24"/>
        <end position="871"/>
    </location>
</feature>
<evidence type="ECO:0000256" key="2">
    <source>
        <dbReference type="SAM" id="SignalP"/>
    </source>
</evidence>
<proteinExistence type="predicted"/>
<comment type="caution">
    <text evidence="4">The sequence shown here is derived from an EMBL/GenBank/DDBJ whole genome shotgun (WGS) entry which is preliminary data.</text>
</comment>
<dbReference type="PROSITE" id="PS51257">
    <property type="entry name" value="PROKAR_LIPOPROTEIN"/>
    <property type="match status" value="1"/>
</dbReference>
<dbReference type="Proteomes" id="UP000759529">
    <property type="component" value="Unassembled WGS sequence"/>
</dbReference>
<organism evidence="4 5">
    <name type="scientific">Flavobacterium macrobrachii</name>
    <dbReference type="NCBI Taxonomy" id="591204"/>
    <lineage>
        <taxon>Bacteria</taxon>
        <taxon>Pseudomonadati</taxon>
        <taxon>Bacteroidota</taxon>
        <taxon>Flavobacteriia</taxon>
        <taxon>Flavobacteriales</taxon>
        <taxon>Flavobacteriaceae</taxon>
        <taxon>Flavobacterium</taxon>
    </lineage>
</organism>